<feature type="domain" description="BHLH" evidence="8">
    <location>
        <begin position="473"/>
        <end position="537"/>
    </location>
</feature>
<dbReference type="Gene3D" id="4.10.280.10">
    <property type="entry name" value="Helix-loop-helix DNA-binding domain"/>
    <property type="match status" value="1"/>
</dbReference>
<evidence type="ECO:0000256" key="5">
    <source>
        <dbReference type="ARBA" id="ARBA00023242"/>
    </source>
</evidence>
<dbReference type="SUPFAM" id="SSF47459">
    <property type="entry name" value="HLH, helix-loop-helix DNA-binding domain"/>
    <property type="match status" value="1"/>
</dbReference>
<evidence type="ECO:0000256" key="1">
    <source>
        <dbReference type="ARBA" id="ARBA00004123"/>
    </source>
</evidence>
<feature type="compositionally biased region" description="Basic residues" evidence="7">
    <location>
        <begin position="191"/>
        <end position="201"/>
    </location>
</feature>
<keyword evidence="6" id="KW-0175">Coiled coil</keyword>
<evidence type="ECO:0000256" key="6">
    <source>
        <dbReference type="SAM" id="Coils"/>
    </source>
</evidence>
<evidence type="ECO:0000256" key="3">
    <source>
        <dbReference type="ARBA" id="ARBA00023125"/>
    </source>
</evidence>
<name>A0A2A9PKV1_OPHUN</name>
<feature type="region of interest" description="Disordered" evidence="7">
    <location>
        <begin position="230"/>
        <end position="438"/>
    </location>
</feature>
<dbReference type="InterPro" id="IPR011598">
    <property type="entry name" value="bHLH_dom"/>
</dbReference>
<dbReference type="GO" id="GO:0046983">
    <property type="term" value="F:protein dimerization activity"/>
    <property type="evidence" value="ECO:0007669"/>
    <property type="project" value="InterPro"/>
</dbReference>
<evidence type="ECO:0000256" key="2">
    <source>
        <dbReference type="ARBA" id="ARBA00023015"/>
    </source>
</evidence>
<evidence type="ECO:0000259" key="8">
    <source>
        <dbReference type="PROSITE" id="PS50888"/>
    </source>
</evidence>
<dbReference type="GO" id="GO:0000978">
    <property type="term" value="F:RNA polymerase II cis-regulatory region sequence-specific DNA binding"/>
    <property type="evidence" value="ECO:0007669"/>
    <property type="project" value="TreeGrafter"/>
</dbReference>
<comment type="caution">
    <text evidence="9">The sequence shown here is derived from an EMBL/GenBank/DDBJ whole genome shotgun (WGS) entry which is preliminary data.</text>
</comment>
<dbReference type="PROSITE" id="PS50888">
    <property type="entry name" value="BHLH"/>
    <property type="match status" value="1"/>
</dbReference>
<dbReference type="STRING" id="268505.A0A2A9PKV1"/>
<keyword evidence="4" id="KW-0804">Transcription</keyword>
<accession>A0A2A9PKV1</accession>
<dbReference type="EMBL" id="LAZP02000071">
    <property type="protein sequence ID" value="PFH61446.1"/>
    <property type="molecule type" value="Genomic_DNA"/>
</dbReference>
<evidence type="ECO:0000313" key="10">
    <source>
        <dbReference type="Proteomes" id="UP000037136"/>
    </source>
</evidence>
<gene>
    <name evidence="9" type="ORF">XA68_17350</name>
</gene>
<dbReference type="Pfam" id="PF00010">
    <property type="entry name" value="HLH"/>
    <property type="match status" value="1"/>
</dbReference>
<dbReference type="SMART" id="SM00353">
    <property type="entry name" value="HLH"/>
    <property type="match status" value="1"/>
</dbReference>
<dbReference type="InterPro" id="IPR036638">
    <property type="entry name" value="HLH_DNA-bd_sf"/>
</dbReference>
<dbReference type="GO" id="GO:0000981">
    <property type="term" value="F:DNA-binding transcription factor activity, RNA polymerase II-specific"/>
    <property type="evidence" value="ECO:0007669"/>
    <property type="project" value="TreeGrafter"/>
</dbReference>
<sequence>MMVAPTAWSALMASEDDGDDQERGRLLDVDALLDLHGFPSTTFAGDVVMADDDGVSPLVGFDPQMVYLQRQDHHHHHHQNSLDAFLSADGTAVPPTPLSLEMAAGLSSPPEQLVGYDGSCQHDMAFTPLVSPAVTPLDAHFGMENAMVIPGACFSPLTSPALHAQQDASSSLYDGSLESPIDMDLDLAKRSTARRKARGKPGIKSSPIAKPQRRRTALVSQALTERTVRAGHQLLRSADVGSDESASVSPENLTDMPPPPVPNRRSNSESPYTPPQNGLHGPSSSRRERDGQQQLHPATPASLMKLPASDTTRPQATGQQTAEPIIESLELPESLTDEPDGSTWRPTHADPTPVRAPTVAPFSLPSPAARTASEAAAVGQSPQLRPSSSGAGAKRAPLVASRGGRDRSTGSVHASPALLPKISPSIKPLLPGTPADDTASRLLMSKSNYQNLVEGNTVPGVTYPSELSTNLTSKRTSHKIAEQGRRNRINSALHVMAGLLTDQHQSDTGDETEGKQASTANSKASVVEKAIVHIKKLHEENGELKQQVRKLRAQLERLGASSEEA</sequence>
<dbReference type="Proteomes" id="UP000037136">
    <property type="component" value="Unassembled WGS sequence"/>
</dbReference>
<keyword evidence="10" id="KW-1185">Reference proteome</keyword>
<dbReference type="AlphaFoldDB" id="A0A2A9PKV1"/>
<proteinExistence type="predicted"/>
<protein>
    <recommendedName>
        <fullName evidence="8">BHLH domain-containing protein</fullName>
    </recommendedName>
</protein>
<feature type="region of interest" description="Disordered" evidence="7">
    <location>
        <begin position="191"/>
        <end position="218"/>
    </location>
</feature>
<feature type="compositionally biased region" description="Polar residues" evidence="7">
    <location>
        <begin position="380"/>
        <end position="390"/>
    </location>
</feature>
<feature type="compositionally biased region" description="Polar residues" evidence="7">
    <location>
        <begin position="515"/>
        <end position="524"/>
    </location>
</feature>
<dbReference type="PANTHER" id="PTHR15741">
    <property type="entry name" value="BASIC HELIX-LOOP-HELIX ZIP TRANSCRIPTION FACTOR"/>
    <property type="match status" value="1"/>
</dbReference>
<organism evidence="9 10">
    <name type="scientific">Ophiocordyceps unilateralis</name>
    <name type="common">Zombie-ant fungus</name>
    <name type="synonym">Torrubia unilateralis</name>
    <dbReference type="NCBI Taxonomy" id="268505"/>
    <lineage>
        <taxon>Eukaryota</taxon>
        <taxon>Fungi</taxon>
        <taxon>Dikarya</taxon>
        <taxon>Ascomycota</taxon>
        <taxon>Pezizomycotina</taxon>
        <taxon>Sordariomycetes</taxon>
        <taxon>Hypocreomycetidae</taxon>
        <taxon>Hypocreales</taxon>
        <taxon>Ophiocordycipitaceae</taxon>
        <taxon>Ophiocordyceps</taxon>
    </lineage>
</organism>
<keyword evidence="5" id="KW-0539">Nucleus</keyword>
<evidence type="ECO:0000256" key="7">
    <source>
        <dbReference type="SAM" id="MobiDB-lite"/>
    </source>
</evidence>
<feature type="compositionally biased region" description="Low complexity" evidence="7">
    <location>
        <begin position="368"/>
        <end position="377"/>
    </location>
</feature>
<feature type="compositionally biased region" description="Polar residues" evidence="7">
    <location>
        <begin position="309"/>
        <end position="322"/>
    </location>
</feature>
<feature type="region of interest" description="Disordered" evidence="7">
    <location>
        <begin position="503"/>
        <end position="525"/>
    </location>
</feature>
<evidence type="ECO:0000256" key="4">
    <source>
        <dbReference type="ARBA" id="ARBA00023163"/>
    </source>
</evidence>
<dbReference type="InterPro" id="IPR052207">
    <property type="entry name" value="Max-like/E-box_TFs"/>
</dbReference>
<dbReference type="OrthoDB" id="5344169at2759"/>
<evidence type="ECO:0000313" key="9">
    <source>
        <dbReference type="EMBL" id="PFH61446.1"/>
    </source>
</evidence>
<comment type="subcellular location">
    <subcellularLocation>
        <location evidence="1">Nucleus</location>
    </subcellularLocation>
</comment>
<keyword evidence="3" id="KW-0238">DNA-binding</keyword>
<reference evidence="9 10" key="1">
    <citation type="journal article" date="2015" name="BMC Genomics">
        <title>Gene expression during zombie ant biting behavior reflects the complexity underlying fungal parasitic behavioral manipulation.</title>
        <authorList>
            <person name="de Bekker C."/>
            <person name="Ohm R.A."/>
            <person name="Loreto R.G."/>
            <person name="Sebastian A."/>
            <person name="Albert I."/>
            <person name="Merrow M."/>
            <person name="Brachmann A."/>
            <person name="Hughes D.P."/>
        </authorList>
    </citation>
    <scope>NUCLEOTIDE SEQUENCE [LARGE SCALE GENOMIC DNA]</scope>
    <source>
        <strain evidence="9 10">SC16a</strain>
    </source>
</reference>
<dbReference type="GO" id="GO:0005634">
    <property type="term" value="C:nucleus"/>
    <property type="evidence" value="ECO:0007669"/>
    <property type="project" value="UniProtKB-SubCell"/>
</dbReference>
<feature type="coiled-coil region" evidence="6">
    <location>
        <begin position="527"/>
        <end position="561"/>
    </location>
</feature>
<keyword evidence="2" id="KW-0805">Transcription regulation</keyword>
<dbReference type="PANTHER" id="PTHR15741:SF27">
    <property type="entry name" value="TRANSCRIPTION FACTOR AP-4"/>
    <property type="match status" value="1"/>
</dbReference>
<reference evidence="9 10" key="2">
    <citation type="journal article" date="2017" name="Sci. Rep.">
        <title>Ant-infecting Ophiocordyceps genomes reveal a high diversity of potential behavioral manipulation genes and a possible major role for enterotoxins.</title>
        <authorList>
            <person name="de Bekker C."/>
            <person name="Ohm R.A."/>
            <person name="Evans H.C."/>
            <person name="Brachmann A."/>
            <person name="Hughes D.P."/>
        </authorList>
    </citation>
    <scope>NUCLEOTIDE SEQUENCE [LARGE SCALE GENOMIC DNA]</scope>
    <source>
        <strain evidence="9 10">SC16a</strain>
    </source>
</reference>